<dbReference type="PROSITE" id="PS01076">
    <property type="entry name" value="ACETATE_KINASE_2"/>
    <property type="match status" value="1"/>
</dbReference>
<dbReference type="GO" id="GO:0047761">
    <property type="term" value="F:butyrate kinase activity"/>
    <property type="evidence" value="ECO:0007669"/>
    <property type="project" value="UniProtKB-UniRule"/>
</dbReference>
<dbReference type="PANTHER" id="PTHR21060:SF3">
    <property type="entry name" value="BUTYRATE KINASE 2-RELATED"/>
    <property type="match status" value="1"/>
</dbReference>
<comment type="similarity">
    <text evidence="2 9 10">Belongs to the acetokinase family.</text>
</comment>
<dbReference type="PROSITE" id="PS01075">
    <property type="entry name" value="ACETATE_KINASE_1"/>
    <property type="match status" value="1"/>
</dbReference>
<dbReference type="GO" id="GO:0005737">
    <property type="term" value="C:cytoplasm"/>
    <property type="evidence" value="ECO:0007669"/>
    <property type="project" value="UniProtKB-SubCell"/>
</dbReference>
<keyword evidence="7 9" id="KW-0067">ATP-binding</keyword>
<dbReference type="Gene3D" id="3.30.420.40">
    <property type="match status" value="2"/>
</dbReference>
<reference evidence="11" key="2">
    <citation type="submission" date="2021-04" db="EMBL/GenBank/DDBJ databases">
        <authorList>
            <person name="Gilroy R."/>
        </authorList>
    </citation>
    <scope>NUCLEOTIDE SEQUENCE</scope>
    <source>
        <strain evidence="11">ChiHjej13B12-752</strain>
    </source>
</reference>
<dbReference type="GO" id="GO:0005524">
    <property type="term" value="F:ATP binding"/>
    <property type="evidence" value="ECO:0007669"/>
    <property type="project" value="UniProtKB-KW"/>
</dbReference>
<evidence type="ECO:0000256" key="9">
    <source>
        <dbReference type="HAMAP-Rule" id="MF_00542"/>
    </source>
</evidence>
<dbReference type="InterPro" id="IPR011245">
    <property type="entry name" value="Butyrate_kin"/>
</dbReference>
<evidence type="ECO:0000313" key="11">
    <source>
        <dbReference type="EMBL" id="HIW12202.1"/>
    </source>
</evidence>
<evidence type="ECO:0000256" key="8">
    <source>
        <dbReference type="ARBA" id="ARBA00048596"/>
    </source>
</evidence>
<dbReference type="EC" id="2.7.2.7" evidence="9"/>
<dbReference type="NCBIfam" id="NF002834">
    <property type="entry name" value="PRK03011.1-5"/>
    <property type="match status" value="1"/>
</dbReference>
<dbReference type="HAMAP" id="MF_00542">
    <property type="entry name" value="Butyrate_kinase"/>
    <property type="match status" value="1"/>
</dbReference>
<dbReference type="InterPro" id="IPR043129">
    <property type="entry name" value="ATPase_NBD"/>
</dbReference>
<keyword evidence="4 9" id="KW-0808">Transferase</keyword>
<evidence type="ECO:0000313" key="12">
    <source>
        <dbReference type="Proteomes" id="UP000823989"/>
    </source>
</evidence>
<evidence type="ECO:0000256" key="7">
    <source>
        <dbReference type="ARBA" id="ARBA00022840"/>
    </source>
</evidence>
<evidence type="ECO:0000256" key="10">
    <source>
        <dbReference type="RuleBase" id="RU003835"/>
    </source>
</evidence>
<keyword evidence="3 9" id="KW-0963">Cytoplasm</keyword>
<dbReference type="GO" id="GO:0006083">
    <property type="term" value="P:acetate metabolic process"/>
    <property type="evidence" value="ECO:0007669"/>
    <property type="project" value="TreeGrafter"/>
</dbReference>
<dbReference type="Proteomes" id="UP000823989">
    <property type="component" value="Unassembled WGS sequence"/>
</dbReference>
<evidence type="ECO:0000256" key="3">
    <source>
        <dbReference type="ARBA" id="ARBA00022490"/>
    </source>
</evidence>
<evidence type="ECO:0000256" key="6">
    <source>
        <dbReference type="ARBA" id="ARBA00022777"/>
    </source>
</evidence>
<dbReference type="PRINTS" id="PR00471">
    <property type="entry name" value="ACETATEKNASE"/>
</dbReference>
<reference evidence="11" key="1">
    <citation type="journal article" date="2021" name="PeerJ">
        <title>Extensive microbial diversity within the chicken gut microbiome revealed by metagenomics and culture.</title>
        <authorList>
            <person name="Gilroy R."/>
            <person name="Ravi A."/>
            <person name="Getino M."/>
            <person name="Pursley I."/>
            <person name="Horton D.L."/>
            <person name="Alikhan N.F."/>
            <person name="Baker D."/>
            <person name="Gharbi K."/>
            <person name="Hall N."/>
            <person name="Watson M."/>
            <person name="Adriaenssens E.M."/>
            <person name="Foster-Nyarko E."/>
            <person name="Jarju S."/>
            <person name="Secka A."/>
            <person name="Antonio M."/>
            <person name="Oren A."/>
            <person name="Chaudhuri R.R."/>
            <person name="La Ragione R."/>
            <person name="Hildebrand F."/>
            <person name="Pallen M.J."/>
        </authorList>
    </citation>
    <scope>NUCLEOTIDE SEQUENCE</scope>
    <source>
        <strain evidence="11">ChiHjej13B12-752</strain>
    </source>
</reference>
<evidence type="ECO:0000256" key="5">
    <source>
        <dbReference type="ARBA" id="ARBA00022741"/>
    </source>
</evidence>
<protein>
    <recommendedName>
        <fullName evidence="9">Probable butyrate kinase</fullName>
        <shortName evidence="9">BK</shortName>
        <ecNumber evidence="9">2.7.2.7</ecNumber>
    </recommendedName>
    <alternativeName>
        <fullName evidence="9">Branched-chain carboxylic acid kinase</fullName>
    </alternativeName>
</protein>
<dbReference type="GO" id="GO:0008776">
    <property type="term" value="F:acetate kinase activity"/>
    <property type="evidence" value="ECO:0007669"/>
    <property type="project" value="TreeGrafter"/>
</dbReference>
<comment type="subcellular location">
    <subcellularLocation>
        <location evidence="1 9">Cytoplasm</location>
    </subcellularLocation>
</comment>
<dbReference type="InterPro" id="IPR000890">
    <property type="entry name" value="Aliphatic_acid_kin_short-chain"/>
</dbReference>
<name>A0A9D1QFI2_9STAP</name>
<comment type="catalytic activity">
    <reaction evidence="8 9">
        <text>butanoate + ATP = butanoyl phosphate + ADP</text>
        <dbReference type="Rhea" id="RHEA:13585"/>
        <dbReference type="ChEBI" id="CHEBI:17968"/>
        <dbReference type="ChEBI" id="CHEBI:30616"/>
        <dbReference type="ChEBI" id="CHEBI:58079"/>
        <dbReference type="ChEBI" id="CHEBI:456216"/>
        <dbReference type="EC" id="2.7.2.7"/>
    </reaction>
</comment>
<dbReference type="PIRSF" id="PIRSF036458">
    <property type="entry name" value="Butyrate_kin"/>
    <property type="match status" value="1"/>
</dbReference>
<keyword evidence="6 9" id="KW-0418">Kinase</keyword>
<keyword evidence="5 9" id="KW-0547">Nucleotide-binding</keyword>
<evidence type="ECO:0000256" key="4">
    <source>
        <dbReference type="ARBA" id="ARBA00022679"/>
    </source>
</evidence>
<proteinExistence type="inferred from homology"/>
<evidence type="ECO:0000256" key="2">
    <source>
        <dbReference type="ARBA" id="ARBA00008748"/>
    </source>
</evidence>
<organism evidence="11 12">
    <name type="scientific">Candidatus Salinicoccus stercoripullorum</name>
    <dbReference type="NCBI Taxonomy" id="2838756"/>
    <lineage>
        <taxon>Bacteria</taxon>
        <taxon>Bacillati</taxon>
        <taxon>Bacillota</taxon>
        <taxon>Bacilli</taxon>
        <taxon>Bacillales</taxon>
        <taxon>Staphylococcaceae</taxon>
        <taxon>Salinicoccus</taxon>
    </lineage>
</organism>
<evidence type="ECO:0000256" key="1">
    <source>
        <dbReference type="ARBA" id="ARBA00004496"/>
    </source>
</evidence>
<comment type="caution">
    <text evidence="11">The sequence shown here is derived from an EMBL/GenBank/DDBJ whole genome shotgun (WGS) entry which is preliminary data.</text>
</comment>
<dbReference type="CDD" id="cd24011">
    <property type="entry name" value="ASKHA_NBD_BK"/>
    <property type="match status" value="1"/>
</dbReference>
<sequence length="356" mass="38815">MQYNILVLNLGSTSTKIAIYNNLTNIAEDTLSHPAEQTVKPMPEQIEYRLDAILSFLDGQKFDPSSIDIVSARGGTLRPIEGGTYNISPQMVSDLSESTYGRHASNMSGLIADRFRKKYGCEAVITDPVVVDELIDEVRMTGLKGIERKSIFHALNQKAVARKYAESVNKEYGDINVIICHMGGGITAGAHQKGRVIDVNDGLSGEGPMSPNRSGSLPNGAFAKYIIDNRLDYDEAYEVITKEGGFISLAGTQNALELENRALDGDSCAIAIYESMAVQIAKEIGSRAAILKGEAEQIIFTGGLAYSKYLIDLIRPYVSFIAPITVYPGEEEMKALAEGAYRVMSGEESVKTYEQE</sequence>
<dbReference type="EMBL" id="DXHR01000011">
    <property type="protein sequence ID" value="HIW12202.1"/>
    <property type="molecule type" value="Genomic_DNA"/>
</dbReference>
<dbReference type="Pfam" id="PF00871">
    <property type="entry name" value="Acetate_kinase"/>
    <property type="match status" value="1"/>
</dbReference>
<dbReference type="NCBIfam" id="TIGR02707">
    <property type="entry name" value="butyr_kinase"/>
    <property type="match status" value="1"/>
</dbReference>
<accession>A0A9D1QFI2</accession>
<dbReference type="SUPFAM" id="SSF53067">
    <property type="entry name" value="Actin-like ATPase domain"/>
    <property type="match status" value="2"/>
</dbReference>
<dbReference type="AlphaFoldDB" id="A0A9D1QFI2"/>
<dbReference type="PANTHER" id="PTHR21060">
    <property type="entry name" value="ACETATE KINASE"/>
    <property type="match status" value="1"/>
</dbReference>
<dbReference type="InterPro" id="IPR023865">
    <property type="entry name" value="Aliphatic_acid_kinase_CS"/>
</dbReference>
<gene>
    <name evidence="9 11" type="primary">buk</name>
    <name evidence="11" type="ORF">H9891_03485</name>
</gene>